<dbReference type="Proteomes" id="UP000501240">
    <property type="component" value="Chromosome"/>
</dbReference>
<keyword evidence="4" id="KW-1185">Reference proteome</keyword>
<gene>
    <name evidence="3" type="ORF">ACTIVE_5966</name>
</gene>
<name>A0A7D3ZPS3_ACTVE</name>
<protein>
    <submittedName>
        <fullName evidence="3">Chromosome segregation ATPase-like protein</fullName>
    </submittedName>
</protein>
<feature type="region of interest" description="Disordered" evidence="2">
    <location>
        <begin position="392"/>
        <end position="441"/>
    </location>
</feature>
<dbReference type="EMBL" id="CP053892">
    <property type="protein sequence ID" value="QKG24323.1"/>
    <property type="molecule type" value="Genomic_DNA"/>
</dbReference>
<evidence type="ECO:0000313" key="4">
    <source>
        <dbReference type="Proteomes" id="UP000501240"/>
    </source>
</evidence>
<dbReference type="RefSeq" id="WP_173098150.1">
    <property type="nucleotide sequence ID" value="NZ_CP053892.1"/>
</dbReference>
<organism evidence="3 4">
    <name type="scientific">Actinomadura verrucosospora</name>
    <dbReference type="NCBI Taxonomy" id="46165"/>
    <lineage>
        <taxon>Bacteria</taxon>
        <taxon>Bacillati</taxon>
        <taxon>Actinomycetota</taxon>
        <taxon>Actinomycetes</taxon>
        <taxon>Streptosporangiales</taxon>
        <taxon>Thermomonosporaceae</taxon>
        <taxon>Actinomadura</taxon>
    </lineage>
</organism>
<evidence type="ECO:0000256" key="1">
    <source>
        <dbReference type="SAM" id="Coils"/>
    </source>
</evidence>
<keyword evidence="1" id="KW-0175">Coiled coil</keyword>
<evidence type="ECO:0000256" key="2">
    <source>
        <dbReference type="SAM" id="MobiDB-lite"/>
    </source>
</evidence>
<dbReference type="AlphaFoldDB" id="A0A7D3ZPS3"/>
<feature type="coiled-coil region" evidence="1">
    <location>
        <begin position="120"/>
        <end position="375"/>
    </location>
</feature>
<feature type="compositionally biased region" description="Basic and acidic residues" evidence="2">
    <location>
        <begin position="405"/>
        <end position="415"/>
    </location>
</feature>
<feature type="region of interest" description="Disordered" evidence="2">
    <location>
        <begin position="1"/>
        <end position="41"/>
    </location>
</feature>
<proteinExistence type="predicted"/>
<sequence length="441" mass="47802">MEVVIESTPGADADRAPAVRQPAPVMQPVPVTQPAARPPAARPCGFCRRPVPQAPGQPPRRFCVTGPGPSACEAAAAEQRERGLAAPGLGGHVARAWDLVERLESTAALLSGALDGELTVAGVEARMAQLRAETAAVEAEAHRAADAARARAEEALAAADAQRRRADEAEALAADLRGRLSEAAAGRDQACRRFEQLARTAEEVNAALAAARADRARQGEQISELSRTLQASLEEVKRLRADLVTAQGAEKAAREQAATVTAELRQQRLRLEEVSTERARALQDAHQARTEARAEHTARVQTEQHARDAREQIQDALLQRDRALESTRSAHERLDQTRASLGEQQAELDEQARLIEELRARAAMLIAERDAARNEAERARWRIDQFITRRQQGGDVQNVAAVPRPPDEAPDHRPPDGTVSILHRLPPVRAEHAPTAVNGDH</sequence>
<accession>A0A7D3ZPS3</accession>
<evidence type="ECO:0000313" key="3">
    <source>
        <dbReference type="EMBL" id="QKG24323.1"/>
    </source>
</evidence>
<reference evidence="3 4" key="1">
    <citation type="submission" date="2020-05" db="EMBL/GenBank/DDBJ databases">
        <title>Actinomadura verrucosospora NRRL-B18236 (PFL_A860) Genome sequencing and assembly.</title>
        <authorList>
            <person name="Samborskyy M."/>
        </authorList>
    </citation>
    <scope>NUCLEOTIDE SEQUENCE [LARGE SCALE GENOMIC DNA]</scope>
    <source>
        <strain evidence="3 4">NRRL:B18236</strain>
    </source>
</reference>